<keyword evidence="7" id="KW-1185">Reference proteome</keyword>
<dbReference type="EMBL" id="JABBWM010000024">
    <property type="protein sequence ID" value="KAG2109373.1"/>
    <property type="molecule type" value="Genomic_DNA"/>
</dbReference>
<protein>
    <recommendedName>
        <fullName evidence="5">MYND-type domain-containing protein</fullName>
    </recommendedName>
</protein>
<keyword evidence="2 4" id="KW-0863">Zinc-finger</keyword>
<reference evidence="6" key="1">
    <citation type="journal article" date="2020" name="New Phytol.">
        <title>Comparative genomics reveals dynamic genome evolution in host specialist ectomycorrhizal fungi.</title>
        <authorList>
            <person name="Lofgren L.A."/>
            <person name="Nguyen N.H."/>
            <person name="Vilgalys R."/>
            <person name="Ruytinx J."/>
            <person name="Liao H.L."/>
            <person name="Branco S."/>
            <person name="Kuo A."/>
            <person name="LaButti K."/>
            <person name="Lipzen A."/>
            <person name="Andreopoulos W."/>
            <person name="Pangilinan J."/>
            <person name="Riley R."/>
            <person name="Hundley H."/>
            <person name="Na H."/>
            <person name="Barry K."/>
            <person name="Grigoriev I.V."/>
            <person name="Stajich J.E."/>
            <person name="Kennedy P.G."/>
        </authorList>
    </citation>
    <scope>NUCLEOTIDE SEQUENCE</scope>
    <source>
        <strain evidence="6">FC423</strain>
    </source>
</reference>
<dbReference type="Pfam" id="PF01753">
    <property type="entry name" value="zf-MYND"/>
    <property type="match status" value="1"/>
</dbReference>
<evidence type="ECO:0000259" key="5">
    <source>
        <dbReference type="PROSITE" id="PS50865"/>
    </source>
</evidence>
<dbReference type="GeneID" id="64690582"/>
<organism evidence="6 7">
    <name type="scientific">Suillus discolor</name>
    <dbReference type="NCBI Taxonomy" id="1912936"/>
    <lineage>
        <taxon>Eukaryota</taxon>
        <taxon>Fungi</taxon>
        <taxon>Dikarya</taxon>
        <taxon>Basidiomycota</taxon>
        <taxon>Agaricomycotina</taxon>
        <taxon>Agaricomycetes</taxon>
        <taxon>Agaricomycetidae</taxon>
        <taxon>Boletales</taxon>
        <taxon>Suillineae</taxon>
        <taxon>Suillaceae</taxon>
        <taxon>Suillus</taxon>
    </lineage>
</organism>
<dbReference type="AlphaFoldDB" id="A0A9P7JUN9"/>
<keyword evidence="1" id="KW-0479">Metal-binding</keyword>
<evidence type="ECO:0000256" key="2">
    <source>
        <dbReference type="ARBA" id="ARBA00022771"/>
    </source>
</evidence>
<dbReference type="Gene3D" id="6.10.140.2220">
    <property type="match status" value="1"/>
</dbReference>
<evidence type="ECO:0000313" key="7">
    <source>
        <dbReference type="Proteomes" id="UP000823399"/>
    </source>
</evidence>
<dbReference type="SUPFAM" id="SSF144232">
    <property type="entry name" value="HIT/MYND zinc finger-like"/>
    <property type="match status" value="1"/>
</dbReference>
<dbReference type="OrthoDB" id="432970at2759"/>
<accession>A0A9P7JUN9</accession>
<sequence>MRHCSVCKIECEKPLRCSKCQKTIYCSADCQKVDWKVHKRSVCTKPAILHKVDKMMKKWGGPGSTMDTINKMEQMAWEERRRNPIPVSKCDGCLLRFCGTPPDEDEEDDEDDEDYVKDVGDAFKRCTTCDYTICENCTHPDMQGVPYFDRPPGTCRCLKSNFGESYCLSSPCYLHGDGRKPYHGDRHPDVASSGYGEDAFEAEERKCRTCGVIARCLKKEHLKDAVPGMN</sequence>
<dbReference type="Proteomes" id="UP000823399">
    <property type="component" value="Unassembled WGS sequence"/>
</dbReference>
<dbReference type="PROSITE" id="PS50865">
    <property type="entry name" value="ZF_MYND_2"/>
    <property type="match status" value="1"/>
</dbReference>
<evidence type="ECO:0000256" key="4">
    <source>
        <dbReference type="PROSITE-ProRule" id="PRU00134"/>
    </source>
</evidence>
<dbReference type="RefSeq" id="XP_041293455.1">
    <property type="nucleotide sequence ID" value="XM_041428323.1"/>
</dbReference>
<comment type="caution">
    <text evidence="6">The sequence shown here is derived from an EMBL/GenBank/DDBJ whole genome shotgun (WGS) entry which is preliminary data.</text>
</comment>
<gene>
    <name evidence="6" type="ORF">F5147DRAFT_156207</name>
</gene>
<dbReference type="InterPro" id="IPR002893">
    <property type="entry name" value="Znf_MYND"/>
</dbReference>
<evidence type="ECO:0000256" key="3">
    <source>
        <dbReference type="ARBA" id="ARBA00022833"/>
    </source>
</evidence>
<evidence type="ECO:0000256" key="1">
    <source>
        <dbReference type="ARBA" id="ARBA00022723"/>
    </source>
</evidence>
<proteinExistence type="predicted"/>
<evidence type="ECO:0000313" key="6">
    <source>
        <dbReference type="EMBL" id="KAG2109373.1"/>
    </source>
</evidence>
<keyword evidence="3" id="KW-0862">Zinc</keyword>
<feature type="domain" description="MYND-type" evidence="5">
    <location>
        <begin position="4"/>
        <end position="42"/>
    </location>
</feature>
<name>A0A9P7JUN9_9AGAM</name>
<dbReference type="GO" id="GO:0008270">
    <property type="term" value="F:zinc ion binding"/>
    <property type="evidence" value="ECO:0007669"/>
    <property type="project" value="UniProtKB-KW"/>
</dbReference>